<keyword evidence="2" id="KW-1185">Reference proteome</keyword>
<evidence type="ECO:0000313" key="1">
    <source>
        <dbReference type="EMBL" id="RHW34069.1"/>
    </source>
</evidence>
<dbReference type="EMBL" id="QWEI01000009">
    <property type="protein sequence ID" value="RHW34069.1"/>
    <property type="molecule type" value="Genomic_DNA"/>
</dbReference>
<accession>A0A396S4J6</accession>
<evidence type="ECO:0000313" key="2">
    <source>
        <dbReference type="Proteomes" id="UP000265692"/>
    </source>
</evidence>
<dbReference type="OrthoDB" id="2880387at2"/>
<protein>
    <submittedName>
        <fullName evidence="1">Uncharacterized protein</fullName>
    </submittedName>
</protein>
<organism evidence="1 2">
    <name type="scientific">Ureibacillus yapensis</name>
    <dbReference type="NCBI Taxonomy" id="2304605"/>
    <lineage>
        <taxon>Bacteria</taxon>
        <taxon>Bacillati</taxon>
        <taxon>Bacillota</taxon>
        <taxon>Bacilli</taxon>
        <taxon>Bacillales</taxon>
        <taxon>Caryophanaceae</taxon>
        <taxon>Ureibacillus</taxon>
    </lineage>
</organism>
<proteinExistence type="predicted"/>
<dbReference type="Proteomes" id="UP000265692">
    <property type="component" value="Unassembled WGS sequence"/>
</dbReference>
<comment type="caution">
    <text evidence="1">The sequence shown here is derived from an EMBL/GenBank/DDBJ whole genome shotgun (WGS) entry which is preliminary data.</text>
</comment>
<gene>
    <name evidence="1" type="ORF">D1B33_14830</name>
</gene>
<name>A0A396S4J6_9BACL</name>
<dbReference type="RefSeq" id="WP_118877183.1">
    <property type="nucleotide sequence ID" value="NZ_QWEI01000009.1"/>
</dbReference>
<dbReference type="AlphaFoldDB" id="A0A396S4J6"/>
<reference evidence="1 2" key="1">
    <citation type="submission" date="2018-08" db="EMBL/GenBank/DDBJ databases">
        <title>Lysinibacillus sp. YLB-03 draft genome sequence.</title>
        <authorList>
            <person name="Yu L."/>
        </authorList>
    </citation>
    <scope>NUCLEOTIDE SEQUENCE [LARGE SCALE GENOMIC DNA]</scope>
    <source>
        <strain evidence="1 2">YLB-03</strain>
    </source>
</reference>
<sequence>MRKYEPVEKVVKEYQVKSVSCNKCGKTKELDRDEYKGMWQLEEFQAFHCNFGYGSKYDEEQWKFDLCEACLEELINTFKIKPEGYHK</sequence>